<dbReference type="Pfam" id="PF15610">
    <property type="entry name" value="PRTase_3"/>
    <property type="match status" value="1"/>
</dbReference>
<accession>A0ABX3N7L7</accession>
<evidence type="ECO:0000313" key="1">
    <source>
        <dbReference type="EMBL" id="OPB87556.1"/>
    </source>
</evidence>
<gene>
    <name evidence="1" type="ORF">BB021_09830</name>
</gene>
<protein>
    <recommendedName>
        <fullName evidence="3">PRTase ComF-like</fullName>
    </recommendedName>
</protein>
<comment type="caution">
    <text evidence="1">The sequence shown here is derived from an EMBL/GenBank/DDBJ whole genome shotgun (WGS) entry which is preliminary data.</text>
</comment>
<dbReference type="EMBL" id="MBDS01000016">
    <property type="protein sequence ID" value="OPB87556.1"/>
    <property type="molecule type" value="Genomic_DNA"/>
</dbReference>
<keyword evidence="2" id="KW-1185">Reference proteome</keyword>
<evidence type="ECO:0008006" key="3">
    <source>
        <dbReference type="Google" id="ProtNLM"/>
    </source>
</evidence>
<name>A0ABX3N7L7_9FLAO</name>
<sequence length="291" mass="34765">MNYHYSLHKIHQTNICPFNPAEYSYFKFGNTSYAQKFAKELFDGFINQYQNLILEQSEIILFPSPYHSIPTASNFLCSFFKKHLNHFLFQNNRKACIEGKIHRKQTYVEDYGSMNYEQRINLIANDTYYIDKEFIEGKFCIFLDDIKITGSHEQTINKILDQYNISGNFFFMYYAELANNEIHPNIENHYNFFSIKSTDCIITLIKQNDFRFNTRIVKYILLMNSNEFNKVVQNLHQRLATEFLDLAISNNYHQISDYQKNINQLKKQLLCQLIYKKDNEKAFRHQNLLSV</sequence>
<dbReference type="Proteomes" id="UP000190016">
    <property type="component" value="Unassembled WGS sequence"/>
</dbReference>
<proteinExistence type="predicted"/>
<dbReference type="InterPro" id="IPR028944">
    <property type="entry name" value="PRTase_ComF-like"/>
</dbReference>
<organism evidence="1 2">
    <name type="scientific">Elizabethkingia ursingii</name>
    <dbReference type="NCBI Taxonomy" id="1756150"/>
    <lineage>
        <taxon>Bacteria</taxon>
        <taxon>Pseudomonadati</taxon>
        <taxon>Bacteroidota</taxon>
        <taxon>Flavobacteriia</taxon>
        <taxon>Flavobacteriales</taxon>
        <taxon>Weeksellaceae</taxon>
        <taxon>Elizabethkingia</taxon>
    </lineage>
</organism>
<evidence type="ECO:0000313" key="2">
    <source>
        <dbReference type="Proteomes" id="UP000190016"/>
    </source>
</evidence>
<reference evidence="1 2" key="1">
    <citation type="submission" date="2016-07" db="EMBL/GenBank/DDBJ databases">
        <title>Revisiting the Taxonomy of the Elizabethkingia Genus based on Whole-Genome Sequencing, Optical Mapping, and MALDI-TOF.</title>
        <authorList>
            <person name="Nicholson A.C."/>
        </authorList>
    </citation>
    <scope>NUCLEOTIDE SEQUENCE [LARGE SCALE GENOMIC DNA]</scope>
    <source>
        <strain evidence="1 2">C1558</strain>
    </source>
</reference>
<dbReference type="RefSeq" id="WP_078779005.1">
    <property type="nucleotide sequence ID" value="NZ_MBDS01000016.1"/>
</dbReference>